<keyword evidence="5 6" id="KW-0560">Oxidoreductase</keyword>
<evidence type="ECO:0000256" key="4">
    <source>
        <dbReference type="ARBA" id="ARBA00022827"/>
    </source>
</evidence>
<evidence type="ECO:0000256" key="1">
    <source>
        <dbReference type="ARBA" id="ARBA00001974"/>
    </source>
</evidence>
<comment type="caution">
    <text evidence="7">The sequence shown here is derived from an EMBL/GenBank/DDBJ whole genome shotgun (WGS) entry which is preliminary data.</text>
</comment>
<dbReference type="GO" id="GO:0004489">
    <property type="term" value="F:methylenetetrahydrofolate reductase [NAD(P)H] activity"/>
    <property type="evidence" value="ECO:0007669"/>
    <property type="project" value="InterPro"/>
</dbReference>
<comment type="pathway">
    <text evidence="2 6">One-carbon metabolism; tetrahydrofolate interconversion.</text>
</comment>
<dbReference type="Pfam" id="PF02219">
    <property type="entry name" value="MTHFR"/>
    <property type="match status" value="1"/>
</dbReference>
<dbReference type="InterPro" id="IPR003171">
    <property type="entry name" value="Mehydrof_redctse-like"/>
</dbReference>
<name>A0AAW9EB32_KLEAE</name>
<keyword evidence="3 6" id="KW-0285">Flavoprotein</keyword>
<evidence type="ECO:0000256" key="6">
    <source>
        <dbReference type="RuleBase" id="RU003862"/>
    </source>
</evidence>
<dbReference type="AlphaFoldDB" id="A0AAW9EB32"/>
<evidence type="ECO:0000256" key="3">
    <source>
        <dbReference type="ARBA" id="ARBA00022630"/>
    </source>
</evidence>
<evidence type="ECO:0000313" key="8">
    <source>
        <dbReference type="Proteomes" id="UP001279012"/>
    </source>
</evidence>
<organism evidence="7 8">
    <name type="scientific">Klebsiella aerogenes</name>
    <name type="common">Enterobacter aerogenes</name>
    <dbReference type="NCBI Taxonomy" id="548"/>
    <lineage>
        <taxon>Bacteria</taxon>
        <taxon>Pseudomonadati</taxon>
        <taxon>Pseudomonadota</taxon>
        <taxon>Gammaproteobacteria</taxon>
        <taxon>Enterobacterales</taxon>
        <taxon>Enterobacteriaceae</taxon>
        <taxon>Klebsiella/Raoultella group</taxon>
        <taxon>Klebsiella</taxon>
    </lineage>
</organism>
<feature type="non-terminal residue" evidence="7">
    <location>
        <position position="78"/>
    </location>
</feature>
<gene>
    <name evidence="7" type="ORF">SJ059_28320</name>
</gene>
<comment type="cofactor">
    <cofactor evidence="1 6">
        <name>FAD</name>
        <dbReference type="ChEBI" id="CHEBI:57692"/>
    </cofactor>
</comment>
<dbReference type="Proteomes" id="UP001279012">
    <property type="component" value="Unassembled WGS sequence"/>
</dbReference>
<evidence type="ECO:0000256" key="2">
    <source>
        <dbReference type="ARBA" id="ARBA00004777"/>
    </source>
</evidence>
<sequence length="78" mass="8955">MSFYHASQHEALNQNLAELDGQIQVSFEFFPPRTQEMENTLWQSLARLNTLKPSFVSVTYGANSGERDRTHAIIKDIK</sequence>
<proteinExistence type="inferred from homology"/>
<evidence type="ECO:0000313" key="7">
    <source>
        <dbReference type="EMBL" id="MDX7018329.1"/>
    </source>
</evidence>
<comment type="similarity">
    <text evidence="6">Belongs to the methylenetetrahydrofolate reductase family.</text>
</comment>
<reference evidence="7" key="1">
    <citation type="submission" date="2023-11" db="EMBL/GenBank/DDBJ databases">
        <title>Detection of rare carbapenemases in Enterobacterales - comparison of two colorimetric and two CIM-based carbapenemase assays.</title>
        <authorList>
            <person name="Schaffarczyk L."/>
            <person name="Noster J."/>
            <person name="Stelzer Y."/>
            <person name="Sattler J."/>
            <person name="Gatermann S."/>
            <person name="Hamprecht A."/>
        </authorList>
    </citation>
    <scope>NUCLEOTIDE SEQUENCE</scope>
    <source>
        <strain evidence="7">CIM-Cont-037</strain>
    </source>
</reference>
<evidence type="ECO:0000256" key="5">
    <source>
        <dbReference type="ARBA" id="ARBA00023002"/>
    </source>
</evidence>
<dbReference type="InterPro" id="IPR029041">
    <property type="entry name" value="FAD-linked_oxidoreductase-like"/>
</dbReference>
<accession>A0AAW9EB32</accession>
<dbReference type="GO" id="GO:0006555">
    <property type="term" value="P:methionine metabolic process"/>
    <property type="evidence" value="ECO:0007669"/>
    <property type="project" value="InterPro"/>
</dbReference>
<keyword evidence="4 6" id="KW-0274">FAD</keyword>
<dbReference type="EMBL" id="JAWZZT010000798">
    <property type="protein sequence ID" value="MDX7018329.1"/>
    <property type="molecule type" value="Genomic_DNA"/>
</dbReference>
<dbReference type="SUPFAM" id="SSF51730">
    <property type="entry name" value="FAD-linked oxidoreductase"/>
    <property type="match status" value="1"/>
</dbReference>
<protein>
    <recommendedName>
        <fullName evidence="6">Methylenetetrahydrofolate reductase</fullName>
    </recommendedName>
</protein>
<dbReference type="Gene3D" id="3.20.20.220">
    <property type="match status" value="1"/>
</dbReference>